<dbReference type="GO" id="GO:0005737">
    <property type="term" value="C:cytoplasm"/>
    <property type="evidence" value="ECO:0007669"/>
    <property type="project" value="UniProtKB-SubCell"/>
</dbReference>
<comment type="catalytic activity">
    <reaction evidence="1 9">
        <text>a 4-O-methyl-thymidine in DNA + L-cysteinyl-[protein] = a thymidine in DNA + S-methyl-L-cysteinyl-[protein]</text>
        <dbReference type="Rhea" id="RHEA:53428"/>
        <dbReference type="Rhea" id="RHEA-COMP:10131"/>
        <dbReference type="Rhea" id="RHEA-COMP:10132"/>
        <dbReference type="Rhea" id="RHEA-COMP:13555"/>
        <dbReference type="Rhea" id="RHEA-COMP:13556"/>
        <dbReference type="ChEBI" id="CHEBI:29950"/>
        <dbReference type="ChEBI" id="CHEBI:82612"/>
        <dbReference type="ChEBI" id="CHEBI:137386"/>
        <dbReference type="ChEBI" id="CHEBI:137387"/>
        <dbReference type="EC" id="2.1.1.63"/>
    </reaction>
</comment>
<evidence type="ECO:0000259" key="10">
    <source>
        <dbReference type="Pfam" id="PF01035"/>
    </source>
</evidence>
<evidence type="ECO:0000256" key="4">
    <source>
        <dbReference type="ARBA" id="ARBA00022603"/>
    </source>
</evidence>
<dbReference type="InterPro" id="IPR014048">
    <property type="entry name" value="MethylDNA_cys_MeTrfase_DNA-bd"/>
</dbReference>
<comment type="caution">
    <text evidence="12">The sequence shown here is derived from an EMBL/GenBank/DDBJ whole genome shotgun (WGS) entry which is preliminary data.</text>
</comment>
<keyword evidence="4 9" id="KW-0489">Methyltransferase</keyword>
<dbReference type="EC" id="2.1.1.63" evidence="9"/>
<feature type="domain" description="Methylguanine DNA methyltransferase ribonuclease-like" evidence="11">
    <location>
        <begin position="18"/>
        <end position="93"/>
    </location>
</feature>
<evidence type="ECO:0000256" key="1">
    <source>
        <dbReference type="ARBA" id="ARBA00001286"/>
    </source>
</evidence>
<dbReference type="EMBL" id="QOQW01000008">
    <property type="protein sequence ID" value="RCK80165.1"/>
    <property type="molecule type" value="Genomic_DNA"/>
</dbReference>
<dbReference type="InterPro" id="IPR036388">
    <property type="entry name" value="WH-like_DNA-bd_sf"/>
</dbReference>
<evidence type="ECO:0000256" key="2">
    <source>
        <dbReference type="ARBA" id="ARBA00008711"/>
    </source>
</evidence>
<protein>
    <recommendedName>
        <fullName evidence="9">Methylated-DNA--protein-cysteine methyltransferase</fullName>
        <ecNumber evidence="9">2.1.1.63</ecNumber>
    </recommendedName>
    <alternativeName>
        <fullName evidence="9">6-O-methylguanine-DNA methyltransferase</fullName>
        <shortName evidence="9">MGMT</shortName>
    </alternativeName>
    <alternativeName>
        <fullName evidence="9">O-6-methylguanine-DNA-alkyltransferase</fullName>
    </alternativeName>
</protein>
<comment type="function">
    <text evidence="9">Involved in the cellular defense against the biological effects of O6-methylguanine (O6-MeG) and O4-methylthymine (O4-MeT) in DNA. Repairs the methylated nucleobase in DNA by stoichiometrically transferring the methyl group to a cysteine residue in the enzyme. This is a suicide reaction: the enzyme is irreversibly inactivated.</text>
</comment>
<dbReference type="Pfam" id="PF01035">
    <property type="entry name" value="DNA_binding_1"/>
    <property type="match status" value="1"/>
</dbReference>
<evidence type="ECO:0000256" key="7">
    <source>
        <dbReference type="ARBA" id="ARBA00023204"/>
    </source>
</evidence>
<keyword evidence="6 9" id="KW-0227">DNA damage</keyword>
<keyword evidence="5 9" id="KW-0808">Transferase</keyword>
<proteinExistence type="inferred from homology"/>
<comment type="catalytic activity">
    <reaction evidence="8 9">
        <text>a 6-O-methyl-2'-deoxyguanosine in DNA + L-cysteinyl-[protein] = S-methyl-L-cysteinyl-[protein] + a 2'-deoxyguanosine in DNA</text>
        <dbReference type="Rhea" id="RHEA:24000"/>
        <dbReference type="Rhea" id="RHEA-COMP:10131"/>
        <dbReference type="Rhea" id="RHEA-COMP:10132"/>
        <dbReference type="Rhea" id="RHEA-COMP:11367"/>
        <dbReference type="Rhea" id="RHEA-COMP:11368"/>
        <dbReference type="ChEBI" id="CHEBI:29950"/>
        <dbReference type="ChEBI" id="CHEBI:82612"/>
        <dbReference type="ChEBI" id="CHEBI:85445"/>
        <dbReference type="ChEBI" id="CHEBI:85448"/>
        <dbReference type="EC" id="2.1.1.63"/>
    </reaction>
</comment>
<dbReference type="PROSITE" id="PS00374">
    <property type="entry name" value="MGMT"/>
    <property type="match status" value="1"/>
</dbReference>
<dbReference type="GO" id="GO:0032259">
    <property type="term" value="P:methylation"/>
    <property type="evidence" value="ECO:0007669"/>
    <property type="project" value="UniProtKB-KW"/>
</dbReference>
<evidence type="ECO:0000256" key="5">
    <source>
        <dbReference type="ARBA" id="ARBA00022679"/>
    </source>
</evidence>
<evidence type="ECO:0000313" key="13">
    <source>
        <dbReference type="Proteomes" id="UP000252355"/>
    </source>
</evidence>
<comment type="subcellular location">
    <subcellularLocation>
        <location evidence="9">Cytoplasm</location>
    </subcellularLocation>
</comment>
<evidence type="ECO:0000256" key="6">
    <source>
        <dbReference type="ARBA" id="ARBA00022763"/>
    </source>
</evidence>
<dbReference type="Proteomes" id="UP000252355">
    <property type="component" value="Unassembled WGS sequence"/>
</dbReference>
<sequence length="182" mass="19788">MSMPAAVSRVEAVNMHVSRLETPIGPMLAATTDQGLCLLEFVDETRGDARLEQMRAALGAVVVPGKSPIAETLARELAAYFAGRGRSFSIPLHLCGTDFQTQVWQGLQAIPYGQTRSYREQAVAIGRPRAVRAVAQANRANRIAIVIPCHRVIGADGHLVGYSAGLWRKQRLLELEQGRPFG</sequence>
<dbReference type="NCBIfam" id="TIGR00589">
    <property type="entry name" value="ogt"/>
    <property type="match status" value="1"/>
</dbReference>
<evidence type="ECO:0000256" key="3">
    <source>
        <dbReference type="ARBA" id="ARBA00022490"/>
    </source>
</evidence>
<evidence type="ECO:0000259" key="11">
    <source>
        <dbReference type="Pfam" id="PF02870"/>
    </source>
</evidence>
<dbReference type="CDD" id="cd06445">
    <property type="entry name" value="ATase"/>
    <property type="match status" value="1"/>
</dbReference>
<evidence type="ECO:0000313" key="12">
    <source>
        <dbReference type="EMBL" id="RCK80165.1"/>
    </source>
</evidence>
<dbReference type="Pfam" id="PF02870">
    <property type="entry name" value="Methyltransf_1N"/>
    <property type="match status" value="1"/>
</dbReference>
<dbReference type="PANTHER" id="PTHR10815">
    <property type="entry name" value="METHYLATED-DNA--PROTEIN-CYSTEINE METHYLTRANSFERASE"/>
    <property type="match status" value="1"/>
</dbReference>
<dbReference type="InterPro" id="IPR001497">
    <property type="entry name" value="MethylDNA_cys_MeTrfase_AS"/>
</dbReference>
<dbReference type="Gene3D" id="3.30.160.70">
    <property type="entry name" value="Methylated DNA-protein cysteine methyltransferase domain"/>
    <property type="match status" value="1"/>
</dbReference>
<comment type="miscellaneous">
    <text evidence="9">This enzyme catalyzes only one turnover and therefore is not strictly catalytic. According to one definition, an enzyme is a biocatalyst that acts repeatedly and over many reaction cycles.</text>
</comment>
<dbReference type="InterPro" id="IPR023546">
    <property type="entry name" value="MGMT"/>
</dbReference>
<name>A0A367ZPU7_9BACT</name>
<dbReference type="InterPro" id="IPR036217">
    <property type="entry name" value="MethylDNA_cys_MeTrfase_DNAb"/>
</dbReference>
<evidence type="ECO:0000256" key="8">
    <source>
        <dbReference type="ARBA" id="ARBA00049348"/>
    </source>
</evidence>
<dbReference type="SUPFAM" id="SSF53155">
    <property type="entry name" value="Methylated DNA-protein cysteine methyltransferase domain"/>
    <property type="match status" value="1"/>
</dbReference>
<feature type="domain" description="Methylated-DNA-[protein]-cysteine S-methyltransferase DNA binding" evidence="10">
    <location>
        <begin position="98"/>
        <end position="177"/>
    </location>
</feature>
<evidence type="ECO:0000256" key="9">
    <source>
        <dbReference type="HAMAP-Rule" id="MF_00772"/>
    </source>
</evidence>
<dbReference type="GO" id="GO:0003908">
    <property type="term" value="F:methylated-DNA-[protein]-cysteine S-methyltransferase activity"/>
    <property type="evidence" value="ECO:0007669"/>
    <property type="project" value="UniProtKB-UniRule"/>
</dbReference>
<feature type="active site" description="Nucleophile; methyl group acceptor" evidence="9">
    <location>
        <position position="149"/>
    </location>
</feature>
<dbReference type="PANTHER" id="PTHR10815:SF5">
    <property type="entry name" value="METHYLATED-DNA--PROTEIN-CYSTEINE METHYLTRANSFERASE"/>
    <property type="match status" value="1"/>
</dbReference>
<keyword evidence="3 9" id="KW-0963">Cytoplasm</keyword>
<dbReference type="SUPFAM" id="SSF46767">
    <property type="entry name" value="Methylated DNA-protein cysteine methyltransferase, C-terminal domain"/>
    <property type="match status" value="1"/>
</dbReference>
<dbReference type="FunFam" id="1.10.10.10:FF:000214">
    <property type="entry name" value="Methylated-DNA--protein-cysteine methyltransferase"/>
    <property type="match status" value="1"/>
</dbReference>
<comment type="similarity">
    <text evidence="2 9">Belongs to the MGMT family.</text>
</comment>
<organism evidence="12 13">
    <name type="scientific">Candidatus Ozemobacter sibiricus</name>
    <dbReference type="NCBI Taxonomy" id="2268124"/>
    <lineage>
        <taxon>Bacteria</taxon>
        <taxon>Candidatus Ozemobacteria</taxon>
        <taxon>Candidatus Ozemobacterales</taxon>
        <taxon>Candidatus Ozemobacteraceae</taxon>
        <taxon>Candidatus Ozemobacter</taxon>
    </lineage>
</organism>
<accession>A0A367ZPU7</accession>
<dbReference type="InterPro" id="IPR036631">
    <property type="entry name" value="MGMT_N_sf"/>
</dbReference>
<dbReference type="InterPro" id="IPR008332">
    <property type="entry name" value="MethylG_MeTrfase_N"/>
</dbReference>
<keyword evidence="7 9" id="KW-0234">DNA repair</keyword>
<dbReference type="HAMAP" id="MF_00772">
    <property type="entry name" value="OGT"/>
    <property type="match status" value="1"/>
</dbReference>
<gene>
    <name evidence="12" type="ORF">OZSIB_3669</name>
</gene>
<dbReference type="Gene3D" id="1.10.10.10">
    <property type="entry name" value="Winged helix-like DNA-binding domain superfamily/Winged helix DNA-binding domain"/>
    <property type="match status" value="1"/>
</dbReference>
<dbReference type="AlphaFoldDB" id="A0A367ZPU7"/>
<reference evidence="12 13" key="1">
    <citation type="submission" date="2018-05" db="EMBL/GenBank/DDBJ databases">
        <title>A metagenomic window into the 2 km-deep terrestrial subsurface aquifer revealed taxonomically and functionally diverse microbial community comprising novel uncultured bacterial lineages.</title>
        <authorList>
            <person name="Kadnikov V.V."/>
            <person name="Mardanov A.V."/>
            <person name="Beletsky A.V."/>
            <person name="Banks D."/>
            <person name="Pimenov N.V."/>
            <person name="Frank Y.A."/>
            <person name="Karnachuk O.V."/>
            <person name="Ravin N.V."/>
        </authorList>
    </citation>
    <scope>NUCLEOTIDE SEQUENCE [LARGE SCALE GENOMIC DNA]</scope>
    <source>
        <strain evidence="12">BY5</strain>
    </source>
</reference>
<dbReference type="GO" id="GO:0006307">
    <property type="term" value="P:DNA alkylation repair"/>
    <property type="evidence" value="ECO:0007669"/>
    <property type="project" value="UniProtKB-UniRule"/>
</dbReference>